<protein>
    <recommendedName>
        <fullName evidence="1">RNase H type-1 domain-containing protein</fullName>
    </recommendedName>
</protein>
<reference evidence="2 3" key="1">
    <citation type="journal article" date="2024" name="G3 (Bethesda)">
        <title>Genome assembly of Hibiscus sabdariffa L. provides insights into metabolisms of medicinal natural products.</title>
        <authorList>
            <person name="Kim T."/>
        </authorList>
    </citation>
    <scope>NUCLEOTIDE SEQUENCE [LARGE SCALE GENOMIC DNA]</scope>
    <source>
        <strain evidence="2">TK-2024</strain>
        <tissue evidence="2">Old leaves</tissue>
    </source>
</reference>
<accession>A0ABR2FYB9</accession>
<gene>
    <name evidence="2" type="ORF">V6N12_023353</name>
</gene>
<proteinExistence type="predicted"/>
<organism evidence="2 3">
    <name type="scientific">Hibiscus sabdariffa</name>
    <name type="common">roselle</name>
    <dbReference type="NCBI Taxonomy" id="183260"/>
    <lineage>
        <taxon>Eukaryota</taxon>
        <taxon>Viridiplantae</taxon>
        <taxon>Streptophyta</taxon>
        <taxon>Embryophyta</taxon>
        <taxon>Tracheophyta</taxon>
        <taxon>Spermatophyta</taxon>
        <taxon>Magnoliopsida</taxon>
        <taxon>eudicotyledons</taxon>
        <taxon>Gunneridae</taxon>
        <taxon>Pentapetalae</taxon>
        <taxon>rosids</taxon>
        <taxon>malvids</taxon>
        <taxon>Malvales</taxon>
        <taxon>Malvaceae</taxon>
        <taxon>Malvoideae</taxon>
        <taxon>Hibiscus</taxon>
    </lineage>
</organism>
<comment type="caution">
    <text evidence="2">The sequence shown here is derived from an EMBL/GenBank/DDBJ whole genome shotgun (WGS) entry which is preliminary data.</text>
</comment>
<dbReference type="InterPro" id="IPR002156">
    <property type="entry name" value="RNaseH_domain"/>
</dbReference>
<dbReference type="EMBL" id="JBBPBM010000004">
    <property type="protein sequence ID" value="KAK8588943.1"/>
    <property type="molecule type" value="Genomic_DNA"/>
</dbReference>
<feature type="domain" description="RNase H type-1" evidence="1">
    <location>
        <begin position="42"/>
        <end position="104"/>
    </location>
</feature>
<evidence type="ECO:0000259" key="1">
    <source>
        <dbReference type="Pfam" id="PF13456"/>
    </source>
</evidence>
<name>A0ABR2FYB9_9ROSI</name>
<evidence type="ECO:0000313" key="2">
    <source>
        <dbReference type="EMBL" id="KAK8588943.1"/>
    </source>
</evidence>
<evidence type="ECO:0000313" key="3">
    <source>
        <dbReference type="Proteomes" id="UP001472677"/>
    </source>
</evidence>
<dbReference type="Proteomes" id="UP001472677">
    <property type="component" value="Unassembled WGS sequence"/>
</dbReference>
<dbReference type="Pfam" id="PF13456">
    <property type="entry name" value="RVT_3"/>
    <property type="match status" value="1"/>
</dbReference>
<sequence>MSDGFFKKPFDAWLHDNLSSNAGSQRLTGNWGMKFLIWCWLLWKRLVVETDNKEVERIVYRSSLTLAASVLVMAILEWMDKDWDVSVQHICRERNGVTGSLATMRRDHGLHGSTFVIPPRHVGAQVEEERHGWVSILLAEAVGD</sequence>
<keyword evidence="3" id="KW-1185">Reference proteome</keyword>